<dbReference type="SUPFAM" id="SSF57283">
    <property type="entry name" value="PMP inhibitors"/>
    <property type="match status" value="1"/>
</dbReference>
<dbReference type="InterPro" id="IPR008037">
    <property type="entry name" value="Pacifastin_dom"/>
</dbReference>
<organism evidence="6 7">
    <name type="scientific">Dreissena polymorpha</name>
    <name type="common">Zebra mussel</name>
    <name type="synonym">Mytilus polymorpha</name>
    <dbReference type="NCBI Taxonomy" id="45954"/>
    <lineage>
        <taxon>Eukaryota</taxon>
        <taxon>Metazoa</taxon>
        <taxon>Spiralia</taxon>
        <taxon>Lophotrochozoa</taxon>
        <taxon>Mollusca</taxon>
        <taxon>Bivalvia</taxon>
        <taxon>Autobranchia</taxon>
        <taxon>Heteroconchia</taxon>
        <taxon>Euheterodonta</taxon>
        <taxon>Imparidentia</taxon>
        <taxon>Neoheterodontei</taxon>
        <taxon>Myida</taxon>
        <taxon>Dreissenoidea</taxon>
        <taxon>Dreissenidae</taxon>
        <taxon>Dreissena</taxon>
    </lineage>
</organism>
<accession>A0A9D4K8E5</accession>
<keyword evidence="2" id="KW-0964">Secreted</keyword>
<evidence type="ECO:0000256" key="2">
    <source>
        <dbReference type="ARBA" id="ARBA00022525"/>
    </source>
</evidence>
<reference evidence="6" key="2">
    <citation type="submission" date="2020-11" db="EMBL/GenBank/DDBJ databases">
        <authorList>
            <person name="McCartney M.A."/>
            <person name="Auch B."/>
            <person name="Kono T."/>
            <person name="Mallez S."/>
            <person name="Becker A."/>
            <person name="Gohl D.M."/>
            <person name="Silverstein K.A.T."/>
            <person name="Koren S."/>
            <person name="Bechman K.B."/>
            <person name="Herman A."/>
            <person name="Abrahante J.E."/>
            <person name="Garbe J."/>
        </authorList>
    </citation>
    <scope>NUCLEOTIDE SEQUENCE</scope>
    <source>
        <strain evidence="6">Duluth1</strain>
        <tissue evidence="6">Whole animal</tissue>
    </source>
</reference>
<evidence type="ECO:0000259" key="5">
    <source>
        <dbReference type="Pfam" id="PF05375"/>
    </source>
</evidence>
<dbReference type="AlphaFoldDB" id="A0A9D4K8E5"/>
<evidence type="ECO:0000313" key="7">
    <source>
        <dbReference type="Proteomes" id="UP000828390"/>
    </source>
</evidence>
<dbReference type="InterPro" id="IPR036201">
    <property type="entry name" value="Pacifastin_dom_sf"/>
</dbReference>
<keyword evidence="4" id="KW-0732">Signal</keyword>
<dbReference type="Pfam" id="PF05375">
    <property type="entry name" value="Pacifastin_I"/>
    <property type="match status" value="1"/>
</dbReference>
<evidence type="ECO:0000313" key="6">
    <source>
        <dbReference type="EMBL" id="KAH3834903.1"/>
    </source>
</evidence>
<evidence type="ECO:0000256" key="3">
    <source>
        <dbReference type="ARBA" id="ARBA00023157"/>
    </source>
</evidence>
<proteinExistence type="predicted"/>
<protein>
    <recommendedName>
        <fullName evidence="5">Pacifastin domain-containing protein</fullName>
    </recommendedName>
</protein>
<gene>
    <name evidence="6" type="ORF">DPMN_108236</name>
</gene>
<keyword evidence="7" id="KW-1185">Reference proteome</keyword>
<name>A0A9D4K8E5_DREPO</name>
<dbReference type="GO" id="GO:0030414">
    <property type="term" value="F:peptidase inhibitor activity"/>
    <property type="evidence" value="ECO:0007669"/>
    <property type="project" value="InterPro"/>
</dbReference>
<evidence type="ECO:0000256" key="1">
    <source>
        <dbReference type="ARBA" id="ARBA00004613"/>
    </source>
</evidence>
<comment type="subcellular location">
    <subcellularLocation>
        <location evidence="1">Secreted</location>
    </subcellularLocation>
</comment>
<comment type="caution">
    <text evidence="6">The sequence shown here is derived from an EMBL/GenBank/DDBJ whole genome shotgun (WGS) entry which is preliminary data.</text>
</comment>
<feature type="domain" description="Pacifastin" evidence="5">
    <location>
        <begin position="52"/>
        <end position="82"/>
    </location>
</feature>
<dbReference type="GO" id="GO:0005576">
    <property type="term" value="C:extracellular region"/>
    <property type="evidence" value="ECO:0007669"/>
    <property type="project" value="UniProtKB-SubCell"/>
</dbReference>
<dbReference type="EMBL" id="JAIWYP010000004">
    <property type="protein sequence ID" value="KAH3834903.1"/>
    <property type="molecule type" value="Genomic_DNA"/>
</dbReference>
<reference evidence="6" key="1">
    <citation type="journal article" date="2019" name="bioRxiv">
        <title>The Genome of the Zebra Mussel, Dreissena polymorpha: A Resource for Invasive Species Research.</title>
        <authorList>
            <person name="McCartney M.A."/>
            <person name="Auch B."/>
            <person name="Kono T."/>
            <person name="Mallez S."/>
            <person name="Zhang Y."/>
            <person name="Obille A."/>
            <person name="Becker A."/>
            <person name="Abrahante J.E."/>
            <person name="Garbe J."/>
            <person name="Badalamenti J.P."/>
            <person name="Herman A."/>
            <person name="Mangelson H."/>
            <person name="Liachko I."/>
            <person name="Sullivan S."/>
            <person name="Sone E.D."/>
            <person name="Koren S."/>
            <person name="Silverstein K.A.T."/>
            <person name="Beckman K.B."/>
            <person name="Gohl D.M."/>
        </authorList>
    </citation>
    <scope>NUCLEOTIDE SEQUENCE</scope>
    <source>
        <strain evidence="6">Duluth1</strain>
        <tissue evidence="6">Whole animal</tissue>
    </source>
</reference>
<feature type="signal peptide" evidence="4">
    <location>
        <begin position="1"/>
        <end position="20"/>
    </location>
</feature>
<keyword evidence="3" id="KW-1015">Disulfide bond</keyword>
<feature type="chain" id="PRO_5038964017" description="Pacifastin domain-containing protein" evidence="4">
    <location>
        <begin position="21"/>
        <end position="89"/>
    </location>
</feature>
<evidence type="ECO:0000256" key="4">
    <source>
        <dbReference type="SAM" id="SignalP"/>
    </source>
</evidence>
<dbReference type="Proteomes" id="UP000828390">
    <property type="component" value="Unassembled WGS sequence"/>
</dbReference>
<sequence>MNTKVACICLLVCFVAMTHAQDYGRTRGGGGGGGGVRPSVYCYDYQGQPIVPGQRYCDGYNWCECGYNGQPRDCTLQACGQQIYRPPAY</sequence>